<sequence length="507" mass="52638">MGAALLGCCQVEGTFALNTLRDELAGTRLRMRREPEVWVTIEALEIKEGGNVKLSPQNFCLRALNLKTLVEVMGTRAELAALAAQKGAANALAKLKLDSDKAAVLAAKASGAVQKVASFGGGDGGPSQRSQRVEVTVDMDKTFGQEEVAVRVTDIKTEIGLITKIFAADVCKKFIEDAVSSKASVIATRVGKKKYEEVVYNVTAAACGRARRWAAPLRLLSELAAAELEPDTVAYNTAISACGRSREWSQALALLAAMRRRTVSEDVLTHNAVLAACALQGAGRPWALALHLLSRLRARALRADTASYNCAIAACDQGHRWAAALALLREMRSELVSPSVVTLNALASACERGLPWASSLALMEELRQALVEPDSLSHSAVATACAKASGWPTALVLLAASPRGGPRPRSAAMAACAEACGRDSAWRQALCLLRAGVARDVALATAAAAACGRAALAGLQRLAACEARRGALVLLVNGGDAGARAGGGHGPLHGLGEQAAGLAAGGS</sequence>
<keyword evidence="1" id="KW-0677">Repeat</keyword>
<keyword evidence="4" id="KW-1185">Reference proteome</keyword>
<dbReference type="EMBL" id="CAUYUJ010016554">
    <property type="protein sequence ID" value="CAK0866619.1"/>
    <property type="molecule type" value="Genomic_DNA"/>
</dbReference>
<dbReference type="PANTHER" id="PTHR47447">
    <property type="entry name" value="OS03G0856100 PROTEIN"/>
    <property type="match status" value="1"/>
</dbReference>
<accession>A0ABN9V211</accession>
<dbReference type="PROSITE" id="PS51375">
    <property type="entry name" value="PPR"/>
    <property type="match status" value="2"/>
</dbReference>
<evidence type="ECO:0000313" key="4">
    <source>
        <dbReference type="Proteomes" id="UP001189429"/>
    </source>
</evidence>
<dbReference type="Pfam" id="PF13041">
    <property type="entry name" value="PPR_2"/>
    <property type="match status" value="1"/>
</dbReference>
<evidence type="ECO:0008006" key="5">
    <source>
        <dbReference type="Google" id="ProtNLM"/>
    </source>
</evidence>
<evidence type="ECO:0000256" key="1">
    <source>
        <dbReference type="ARBA" id="ARBA00022737"/>
    </source>
</evidence>
<organism evidence="3 4">
    <name type="scientific">Prorocentrum cordatum</name>
    <dbReference type="NCBI Taxonomy" id="2364126"/>
    <lineage>
        <taxon>Eukaryota</taxon>
        <taxon>Sar</taxon>
        <taxon>Alveolata</taxon>
        <taxon>Dinophyceae</taxon>
        <taxon>Prorocentrales</taxon>
        <taxon>Prorocentraceae</taxon>
        <taxon>Prorocentrum</taxon>
    </lineage>
</organism>
<protein>
    <recommendedName>
        <fullName evidence="5">Pentatricopeptide repeat-containing protein, chloroplastic</fullName>
    </recommendedName>
</protein>
<proteinExistence type="predicted"/>
<dbReference type="Pfam" id="PF13812">
    <property type="entry name" value="PPR_3"/>
    <property type="match status" value="1"/>
</dbReference>
<reference evidence="3" key="1">
    <citation type="submission" date="2023-10" db="EMBL/GenBank/DDBJ databases">
        <authorList>
            <person name="Chen Y."/>
            <person name="Shah S."/>
            <person name="Dougan E. K."/>
            <person name="Thang M."/>
            <person name="Chan C."/>
        </authorList>
    </citation>
    <scope>NUCLEOTIDE SEQUENCE [LARGE SCALE GENOMIC DNA]</scope>
</reference>
<feature type="non-terminal residue" evidence="3">
    <location>
        <position position="507"/>
    </location>
</feature>
<name>A0ABN9V211_9DINO</name>
<evidence type="ECO:0000313" key="3">
    <source>
        <dbReference type="EMBL" id="CAK0866619.1"/>
    </source>
</evidence>
<feature type="repeat" description="PPR" evidence="2">
    <location>
        <begin position="231"/>
        <end position="265"/>
    </location>
</feature>
<dbReference type="Proteomes" id="UP001189429">
    <property type="component" value="Unassembled WGS sequence"/>
</dbReference>
<dbReference type="InterPro" id="IPR011990">
    <property type="entry name" value="TPR-like_helical_dom_sf"/>
</dbReference>
<dbReference type="NCBIfam" id="TIGR00756">
    <property type="entry name" value="PPR"/>
    <property type="match status" value="1"/>
</dbReference>
<dbReference type="InterPro" id="IPR002885">
    <property type="entry name" value="PPR_rpt"/>
</dbReference>
<evidence type="ECO:0000256" key="2">
    <source>
        <dbReference type="PROSITE-ProRule" id="PRU00708"/>
    </source>
</evidence>
<dbReference type="PANTHER" id="PTHR47447:SF17">
    <property type="entry name" value="OS12G0638900 PROTEIN"/>
    <property type="match status" value="1"/>
</dbReference>
<comment type="caution">
    <text evidence="3">The sequence shown here is derived from an EMBL/GenBank/DDBJ whole genome shotgun (WGS) entry which is preliminary data.</text>
</comment>
<dbReference type="Gene3D" id="1.25.40.10">
    <property type="entry name" value="Tetratricopeptide repeat domain"/>
    <property type="match status" value="2"/>
</dbReference>
<feature type="repeat" description="PPR" evidence="2">
    <location>
        <begin position="304"/>
        <end position="338"/>
    </location>
</feature>
<gene>
    <name evidence="3" type="ORF">PCOR1329_LOCUS53753</name>
</gene>